<protein>
    <submittedName>
        <fullName evidence="11">Response regulator</fullName>
    </submittedName>
</protein>
<comment type="caution">
    <text evidence="11">The sequence shown here is derived from an EMBL/GenBank/DDBJ whole genome shotgun (WGS) entry which is preliminary data.</text>
</comment>
<proteinExistence type="predicted"/>
<evidence type="ECO:0000256" key="9">
    <source>
        <dbReference type="PROSITE-ProRule" id="PRU00169"/>
    </source>
</evidence>
<feature type="domain" description="Response regulatory" evidence="10">
    <location>
        <begin position="7"/>
        <end position="123"/>
    </location>
</feature>
<comment type="subcellular location">
    <subcellularLocation>
        <location evidence="1">Cytoplasm</location>
    </subcellularLocation>
</comment>
<dbReference type="InterPro" id="IPR036388">
    <property type="entry name" value="WH-like_DNA-bd_sf"/>
</dbReference>
<accession>A0A398BG23</accession>
<dbReference type="Gene3D" id="1.10.10.10">
    <property type="entry name" value="Winged helix-like DNA-binding domain superfamily/Winged helix DNA-binding domain"/>
    <property type="match status" value="1"/>
</dbReference>
<dbReference type="SUPFAM" id="SSF52172">
    <property type="entry name" value="CheY-like"/>
    <property type="match status" value="1"/>
</dbReference>
<dbReference type="InterPro" id="IPR024187">
    <property type="entry name" value="Sig_transdc_resp-reg_cit/mal"/>
</dbReference>
<dbReference type="Pfam" id="PF20714">
    <property type="entry name" value="HTH_64"/>
    <property type="match status" value="1"/>
</dbReference>
<reference evidence="11 12" key="1">
    <citation type="submission" date="2018-08" db="EMBL/GenBank/DDBJ databases">
        <title>Bacillus jemisoniae sp. nov., Bacillus chryseoplanitiae sp. nov., Bacillus resnikiae sp. nov., and Bacillus frankliniae sp. nov., isolated from Viking spacecraft and associated surfaces.</title>
        <authorList>
            <person name="Seuylemezian A."/>
            <person name="Vaishampayan P."/>
        </authorList>
    </citation>
    <scope>NUCLEOTIDE SEQUENCE [LARGE SCALE GENOMIC DNA]</scope>
    <source>
        <strain evidence="11 12">MA001</strain>
    </source>
</reference>
<dbReference type="GO" id="GO:0000156">
    <property type="term" value="F:phosphorelay response regulator activity"/>
    <property type="evidence" value="ECO:0007669"/>
    <property type="project" value="TreeGrafter"/>
</dbReference>
<keyword evidence="5" id="KW-0805">Transcription regulation</keyword>
<dbReference type="InterPro" id="IPR011006">
    <property type="entry name" value="CheY-like_superfamily"/>
</dbReference>
<sequence>MNKETIRVLLIEDDPMVQQVNKQFIERVNHFQVIDIASNGLEGLEKIRHHQPDLVILDIFMPSLNGIDTLYEIRKEQIDIDVIIISAANDQKTVRKMMQNGAFDYLIKPFTFERLQHTLRQYYSFRTEVQPDHSISQSQLDRVIFSNEVSTTPKTPIKLFNKDELPKGLNVATLQQVMNFMSEQHAPQSAEEVADGVGIARVTARRYLDYLNEQGLLHLDAQYGNIGRPINKYSTIEF</sequence>
<keyword evidence="8" id="KW-0804">Transcription</keyword>
<evidence type="ECO:0000256" key="8">
    <source>
        <dbReference type="ARBA" id="ARBA00023163"/>
    </source>
</evidence>
<evidence type="ECO:0000256" key="6">
    <source>
        <dbReference type="ARBA" id="ARBA00023125"/>
    </source>
</evidence>
<name>A0A398BG23_9BACI</name>
<evidence type="ECO:0000256" key="1">
    <source>
        <dbReference type="ARBA" id="ARBA00004496"/>
    </source>
</evidence>
<keyword evidence="3 9" id="KW-0597">Phosphoprotein</keyword>
<keyword evidence="12" id="KW-1185">Reference proteome</keyword>
<dbReference type="Gene3D" id="3.40.50.2300">
    <property type="match status" value="1"/>
</dbReference>
<dbReference type="SUPFAM" id="SSF46785">
    <property type="entry name" value="Winged helix' DNA-binding domain"/>
    <property type="match status" value="1"/>
</dbReference>
<dbReference type="InterPro" id="IPR048714">
    <property type="entry name" value="DpiA-like_HTH"/>
</dbReference>
<dbReference type="GO" id="GO:0003677">
    <property type="term" value="F:DNA binding"/>
    <property type="evidence" value="ECO:0007669"/>
    <property type="project" value="UniProtKB-KW"/>
</dbReference>
<evidence type="ECO:0000259" key="10">
    <source>
        <dbReference type="PROSITE" id="PS50110"/>
    </source>
</evidence>
<dbReference type="SMART" id="SM00448">
    <property type="entry name" value="REC"/>
    <property type="match status" value="1"/>
</dbReference>
<dbReference type="Pfam" id="PF00072">
    <property type="entry name" value="Response_reg"/>
    <property type="match status" value="1"/>
</dbReference>
<dbReference type="PROSITE" id="PS50110">
    <property type="entry name" value="RESPONSE_REGULATORY"/>
    <property type="match status" value="1"/>
</dbReference>
<evidence type="ECO:0000313" key="12">
    <source>
        <dbReference type="Proteomes" id="UP000266016"/>
    </source>
</evidence>
<evidence type="ECO:0000256" key="3">
    <source>
        <dbReference type="ARBA" id="ARBA00022553"/>
    </source>
</evidence>
<keyword evidence="6" id="KW-0238">DNA-binding</keyword>
<evidence type="ECO:0000256" key="4">
    <source>
        <dbReference type="ARBA" id="ARBA00023012"/>
    </source>
</evidence>
<dbReference type="RefSeq" id="WP_119116956.1">
    <property type="nucleotide sequence ID" value="NZ_QWVS01000015.1"/>
</dbReference>
<dbReference type="PANTHER" id="PTHR45526:SF1">
    <property type="entry name" value="TRANSCRIPTIONAL REGULATORY PROTEIN DCUR-RELATED"/>
    <property type="match status" value="1"/>
</dbReference>
<keyword evidence="2" id="KW-0963">Cytoplasm</keyword>
<evidence type="ECO:0000256" key="5">
    <source>
        <dbReference type="ARBA" id="ARBA00023015"/>
    </source>
</evidence>
<dbReference type="PANTHER" id="PTHR45526">
    <property type="entry name" value="TRANSCRIPTIONAL REGULATORY PROTEIN DPIA"/>
    <property type="match status" value="1"/>
</dbReference>
<dbReference type="CDD" id="cd19925">
    <property type="entry name" value="REC_citrate_TCS"/>
    <property type="match status" value="1"/>
</dbReference>
<gene>
    <name evidence="11" type="ORF">D1953_09570</name>
</gene>
<dbReference type="InterPro" id="IPR036390">
    <property type="entry name" value="WH_DNA-bd_sf"/>
</dbReference>
<dbReference type="Proteomes" id="UP000266016">
    <property type="component" value="Unassembled WGS sequence"/>
</dbReference>
<evidence type="ECO:0000256" key="2">
    <source>
        <dbReference type="ARBA" id="ARBA00022490"/>
    </source>
</evidence>
<organism evidence="11 12">
    <name type="scientific">Peribacillus asahii</name>
    <dbReference type="NCBI Taxonomy" id="228899"/>
    <lineage>
        <taxon>Bacteria</taxon>
        <taxon>Bacillati</taxon>
        <taxon>Bacillota</taxon>
        <taxon>Bacilli</taxon>
        <taxon>Bacillales</taxon>
        <taxon>Bacillaceae</taxon>
        <taxon>Peribacillus</taxon>
    </lineage>
</organism>
<keyword evidence="7" id="KW-0010">Activator</keyword>
<evidence type="ECO:0000313" key="11">
    <source>
        <dbReference type="EMBL" id="RID86566.1"/>
    </source>
</evidence>
<dbReference type="EMBL" id="QWVS01000015">
    <property type="protein sequence ID" value="RID86566.1"/>
    <property type="molecule type" value="Genomic_DNA"/>
</dbReference>
<dbReference type="GO" id="GO:0003700">
    <property type="term" value="F:DNA-binding transcription factor activity"/>
    <property type="evidence" value="ECO:0007669"/>
    <property type="project" value="InterPro"/>
</dbReference>
<feature type="modified residue" description="4-aspartylphosphate" evidence="9">
    <location>
        <position position="58"/>
    </location>
</feature>
<dbReference type="GO" id="GO:0005737">
    <property type="term" value="C:cytoplasm"/>
    <property type="evidence" value="ECO:0007669"/>
    <property type="project" value="UniProtKB-SubCell"/>
</dbReference>
<keyword evidence="4" id="KW-0902">Two-component regulatory system</keyword>
<dbReference type="InterPro" id="IPR001789">
    <property type="entry name" value="Sig_transdc_resp-reg_receiver"/>
</dbReference>
<dbReference type="PIRSF" id="PIRSF006171">
    <property type="entry name" value="RR_citrat_malat"/>
    <property type="match status" value="1"/>
</dbReference>
<dbReference type="InterPro" id="IPR051271">
    <property type="entry name" value="2C-system_Tx_regulators"/>
</dbReference>
<dbReference type="AlphaFoldDB" id="A0A398BG23"/>
<evidence type="ECO:0000256" key="7">
    <source>
        <dbReference type="ARBA" id="ARBA00023159"/>
    </source>
</evidence>